<protein>
    <submittedName>
        <fullName evidence="1">Uncharacterized protein</fullName>
    </submittedName>
</protein>
<accession>A0A1G9VAV7</accession>
<name>A0A1G9VAV7_9EURY</name>
<reference evidence="1 2" key="1">
    <citation type="submission" date="2016-10" db="EMBL/GenBank/DDBJ databases">
        <authorList>
            <person name="de Groot N.N."/>
        </authorList>
    </citation>
    <scope>NUCLEOTIDE SEQUENCE [LARGE SCALE GENOMIC DNA]</scope>
    <source>
        <strain evidence="2">EB21,IBRC-M 10013,KCTC 4048</strain>
    </source>
</reference>
<organism evidence="1 2">
    <name type="scientific">Haloarchaeobius iranensis</name>
    <dbReference type="NCBI Taxonomy" id="996166"/>
    <lineage>
        <taxon>Archaea</taxon>
        <taxon>Methanobacteriati</taxon>
        <taxon>Methanobacteriota</taxon>
        <taxon>Stenosarchaea group</taxon>
        <taxon>Halobacteria</taxon>
        <taxon>Halobacteriales</taxon>
        <taxon>Halorubellaceae</taxon>
        <taxon>Haloarchaeobius</taxon>
    </lineage>
</organism>
<dbReference type="InterPro" id="IPR055517">
    <property type="entry name" value="DUF7091"/>
</dbReference>
<evidence type="ECO:0000313" key="1">
    <source>
        <dbReference type="EMBL" id="SDM69187.1"/>
    </source>
</evidence>
<dbReference type="AlphaFoldDB" id="A0A1G9VAV7"/>
<dbReference type="Proteomes" id="UP000199370">
    <property type="component" value="Unassembled WGS sequence"/>
</dbReference>
<evidence type="ECO:0000313" key="2">
    <source>
        <dbReference type="Proteomes" id="UP000199370"/>
    </source>
</evidence>
<dbReference type="EMBL" id="FNIA01000006">
    <property type="protein sequence ID" value="SDM69187.1"/>
    <property type="molecule type" value="Genomic_DNA"/>
</dbReference>
<dbReference type="Pfam" id="PF23367">
    <property type="entry name" value="DUF7091"/>
    <property type="match status" value="1"/>
</dbReference>
<gene>
    <name evidence="1" type="ORF">SAMN05192554_1063</name>
</gene>
<proteinExistence type="predicted"/>
<dbReference type="STRING" id="996166.SAMN05192554_1063"/>
<sequence length="161" mass="17612">MPSAVKVKAPSEGETTVAGRETPVFVAQVQAEVDDRRDFVARPATLGHVNGSVPTPHPNARHRAVVPVSDGPDSGIGGYLRRAIRSAGRQYEQSREQFTTGRTVTRLPADEHGRAKIVCRRHADKRAVMLSEDGVPPCFDAENRDCQGCLEDIREGVIETW</sequence>
<keyword evidence="2" id="KW-1185">Reference proteome</keyword>